<protein>
    <submittedName>
        <fullName evidence="1">Glycosyl transferase family 1</fullName>
    </submittedName>
</protein>
<evidence type="ECO:0000313" key="2">
    <source>
        <dbReference type="Proteomes" id="UP000320212"/>
    </source>
</evidence>
<sequence>TPPTEPTKRAERYDWDSVADQAEKAYERAIDGRW</sequence>
<name>A0A558FWD1_HALVO</name>
<evidence type="ECO:0000313" key="1">
    <source>
        <dbReference type="EMBL" id="TVT89829.1"/>
    </source>
</evidence>
<gene>
    <name evidence="1" type="ORF">FQA18_18365</name>
</gene>
<dbReference type="Proteomes" id="UP000320212">
    <property type="component" value="Unassembled WGS sequence"/>
</dbReference>
<dbReference type="AlphaFoldDB" id="A0A558FWD1"/>
<organism evidence="1 2">
    <name type="scientific">Haloferax volcanii</name>
    <name type="common">Halobacterium volcanii</name>
    <dbReference type="NCBI Taxonomy" id="2246"/>
    <lineage>
        <taxon>Archaea</taxon>
        <taxon>Methanobacteriati</taxon>
        <taxon>Methanobacteriota</taxon>
        <taxon>Stenosarchaea group</taxon>
        <taxon>Halobacteria</taxon>
        <taxon>Halobacteriales</taxon>
        <taxon>Haloferacaceae</taxon>
        <taxon>Haloferax</taxon>
    </lineage>
</organism>
<comment type="caution">
    <text evidence="1">The sequence shown here is derived from an EMBL/GenBank/DDBJ whole genome shotgun (WGS) entry which is preliminary data.</text>
</comment>
<dbReference type="EMBL" id="VMTR01000257">
    <property type="protein sequence ID" value="TVT89829.1"/>
    <property type="molecule type" value="Genomic_DNA"/>
</dbReference>
<feature type="non-terminal residue" evidence="1">
    <location>
        <position position="1"/>
    </location>
</feature>
<dbReference type="GO" id="GO:0016740">
    <property type="term" value="F:transferase activity"/>
    <property type="evidence" value="ECO:0007669"/>
    <property type="project" value="UniProtKB-KW"/>
</dbReference>
<reference evidence="1 2" key="1">
    <citation type="submission" date="2019-07" db="EMBL/GenBank/DDBJ databases">
        <title>Draft genome sequence of Haloferax volcanii SS0101, isolated from salt farm in Samut Sakhon, Thailand.</title>
        <authorList>
            <person name="Wanthongcharoen S."/>
            <person name="Yamprayoonswat W."/>
            <person name="Ruangsuj P."/>
            <person name="Thongpramul N."/>
            <person name="Jumpathong W."/>
            <person name="Sittihan S."/>
            <person name="Kanjanavas P."/>
            <person name="Yasawong M."/>
        </authorList>
    </citation>
    <scope>NUCLEOTIDE SEQUENCE [LARGE SCALE GENOMIC DNA]</scope>
    <source>
        <strain evidence="1 2">SS0101</strain>
    </source>
</reference>
<accession>A0A558FWD1</accession>
<keyword evidence="1" id="KW-0808">Transferase</keyword>
<proteinExistence type="predicted"/>